<evidence type="ECO:0000313" key="13">
    <source>
        <dbReference type="Proteomes" id="UP000434101"/>
    </source>
</evidence>
<keyword evidence="2 9" id="KW-0949">S-adenosyl-L-methionine</keyword>
<keyword evidence="1 9" id="KW-0004">4Fe-4S</keyword>
<dbReference type="NCBIfam" id="TIGR03972">
    <property type="entry name" value="rSAM_TYW1"/>
    <property type="match status" value="1"/>
</dbReference>
<protein>
    <recommendedName>
        <fullName evidence="9">S-adenosyl-L-methionine-dependent tRNA 4-demethylwyosine synthase</fullName>
        <ecNumber evidence="9">4.1.3.44</ecNumber>
    </recommendedName>
    <alternativeName>
        <fullName evidence="9">tRNA wyosine derivatives biosynthesis protein Taw1</fullName>
    </alternativeName>
</protein>
<evidence type="ECO:0000256" key="4">
    <source>
        <dbReference type="ARBA" id="ARBA00022723"/>
    </source>
</evidence>
<dbReference type="InterPro" id="IPR058240">
    <property type="entry name" value="rSAM_sf"/>
</dbReference>
<dbReference type="InterPro" id="IPR013917">
    <property type="entry name" value="tRNA_wybutosine-synth"/>
</dbReference>
<dbReference type="InterPro" id="IPR034556">
    <property type="entry name" value="tRNA_wybutosine-synthase"/>
</dbReference>
<feature type="binding site" evidence="9">
    <location>
        <position position="84"/>
    </location>
    <ligand>
        <name>[4Fe-4S] cluster</name>
        <dbReference type="ChEBI" id="CHEBI:49883"/>
        <label>2</label>
        <note>4Fe-4S-S-AdoMet</note>
    </ligand>
</feature>
<dbReference type="RefSeq" id="WP_160062884.1">
    <property type="nucleotide sequence ID" value="NZ_WUYX01000015.1"/>
</dbReference>
<evidence type="ECO:0000256" key="7">
    <source>
        <dbReference type="ARBA" id="ARBA00023239"/>
    </source>
</evidence>
<dbReference type="GO" id="GO:0005737">
    <property type="term" value="C:cytoplasm"/>
    <property type="evidence" value="ECO:0007669"/>
    <property type="project" value="UniProtKB-SubCell"/>
</dbReference>
<dbReference type="SUPFAM" id="SSF102114">
    <property type="entry name" value="Radical SAM enzymes"/>
    <property type="match status" value="1"/>
</dbReference>
<gene>
    <name evidence="9" type="primary">taw1</name>
    <name evidence="12" type="ORF">GS429_03845</name>
</gene>
<comment type="cofactor">
    <cofactor evidence="9">
        <name>[4Fe-4S] cluster</name>
        <dbReference type="ChEBI" id="CHEBI:49883"/>
    </cofactor>
    <text evidence="9">Binds 2 [4Fe-4S] clusters. Binds 1 [4Fe-4S] cluster coordinated with 3 cysteines and an exchangeable S-adenosyl-L-methionine.</text>
</comment>
<evidence type="ECO:0000256" key="6">
    <source>
        <dbReference type="ARBA" id="ARBA00023014"/>
    </source>
</evidence>
<feature type="compositionally biased region" description="Polar residues" evidence="10">
    <location>
        <begin position="32"/>
        <end position="42"/>
    </location>
</feature>
<evidence type="ECO:0000256" key="2">
    <source>
        <dbReference type="ARBA" id="ARBA00022691"/>
    </source>
</evidence>
<comment type="catalytic activity">
    <reaction evidence="8 9">
        <text>N(1)-methylguanosine(37) in tRNA(Phe) + pyruvate + S-adenosyl-L-methionine = 4-demethylwyosine(37) in tRNA(Phe) + 5'-deoxyadenosine + L-methionine + CO2 + H2O</text>
        <dbReference type="Rhea" id="RHEA:36347"/>
        <dbReference type="Rhea" id="RHEA-COMP:10164"/>
        <dbReference type="Rhea" id="RHEA-COMP:10165"/>
        <dbReference type="ChEBI" id="CHEBI:15361"/>
        <dbReference type="ChEBI" id="CHEBI:15377"/>
        <dbReference type="ChEBI" id="CHEBI:16526"/>
        <dbReference type="ChEBI" id="CHEBI:17319"/>
        <dbReference type="ChEBI" id="CHEBI:57844"/>
        <dbReference type="ChEBI" id="CHEBI:59789"/>
        <dbReference type="ChEBI" id="CHEBI:64315"/>
        <dbReference type="ChEBI" id="CHEBI:73542"/>
        <dbReference type="EC" id="4.1.3.44"/>
    </reaction>
</comment>
<feature type="domain" description="Radical SAM core" evidence="11">
    <location>
        <begin position="68"/>
        <end position="310"/>
    </location>
</feature>
<comment type="subcellular location">
    <subcellularLocation>
        <location evidence="9">Cytoplasm</location>
    </subcellularLocation>
</comment>
<evidence type="ECO:0000256" key="9">
    <source>
        <dbReference type="HAMAP-Rule" id="MF_01921"/>
    </source>
</evidence>
<dbReference type="PANTHER" id="PTHR13930">
    <property type="entry name" value="S-ADENOSYL-L-METHIONINE-DEPENDENT TRNA 4-DEMETHYLWYOSINE SYNTHASE"/>
    <property type="match status" value="1"/>
</dbReference>
<comment type="subunit">
    <text evidence="9">Monomer.</text>
</comment>
<feature type="binding site" evidence="9">
    <location>
        <position position="62"/>
    </location>
    <ligand>
        <name>[4Fe-4S] cluster</name>
        <dbReference type="ChEBI" id="CHEBI:49883"/>
        <label>1</label>
    </ligand>
</feature>
<feature type="binding site" evidence="9">
    <location>
        <position position="88"/>
    </location>
    <ligand>
        <name>[4Fe-4S] cluster</name>
        <dbReference type="ChEBI" id="CHEBI:49883"/>
        <label>2</label>
        <note>4Fe-4S-S-AdoMet</note>
    </ligand>
</feature>
<dbReference type="Gene3D" id="3.20.20.70">
    <property type="entry name" value="Aldolase class I"/>
    <property type="match status" value="1"/>
</dbReference>
<dbReference type="EC" id="4.1.3.44" evidence="9"/>
<keyword evidence="3 9" id="KW-0819">tRNA processing</keyword>
<proteinExistence type="inferred from homology"/>
<keyword evidence="5 9" id="KW-0408">Iron</keyword>
<name>A0A6B0VJR4_9EURY</name>
<dbReference type="SFLD" id="SFLDS00029">
    <property type="entry name" value="Radical_SAM"/>
    <property type="match status" value="1"/>
</dbReference>
<evidence type="ECO:0000256" key="5">
    <source>
        <dbReference type="ARBA" id="ARBA00023004"/>
    </source>
</evidence>
<dbReference type="HAMAP" id="MF_01921">
    <property type="entry name" value="TYW1_archaea"/>
    <property type="match status" value="1"/>
</dbReference>
<sequence length="348" mass="39557">MSDSADSGVEPGTDAGTDADREGEDGDGGPMQVSSPDYHSENHTAAQTCGWTANALRGEGKCYKNIYYGIESHRCIQMTPVVRCNERCVFCWRDHQGHSYEMDDVEWDDPEAVVDASIRLQKRLLSGFGGNDEVPREVFEQSMEPRHVAISLDGEPSLYPYLPELIDAFHDRDITTFLVSNGTRPEMLRECDPTQLYVSVDAPERHTFDEVVGAMEDDAWEKLLETMDVLAEKDETRTVLRTTLVKGENMHHPDWYAGFYQQADPDFIEMKAYMHVGHSQGRLDRSAMPDHEEVVEFTERIGEYMPEFTELKEVPASRVALLSKTEDTWVPKLKKDSEFWARDPMTGD</sequence>
<dbReference type="Pfam" id="PF04055">
    <property type="entry name" value="Radical_SAM"/>
    <property type="match status" value="1"/>
</dbReference>
<dbReference type="AlphaFoldDB" id="A0A6B0VJR4"/>
<keyword evidence="7 9" id="KW-0456">Lyase</keyword>
<dbReference type="SFLD" id="SFLDF00284">
    <property type="entry name" value="tRNA_wybutosine-synthesizing"/>
    <property type="match status" value="1"/>
</dbReference>
<dbReference type="GO" id="GO:0051539">
    <property type="term" value="F:4 iron, 4 sulfur cluster binding"/>
    <property type="evidence" value="ECO:0007669"/>
    <property type="project" value="UniProtKB-UniRule"/>
</dbReference>
<accession>A0A6B0VJR4</accession>
<dbReference type="GO" id="GO:0046872">
    <property type="term" value="F:metal ion binding"/>
    <property type="evidence" value="ECO:0007669"/>
    <property type="project" value="UniProtKB-KW"/>
</dbReference>
<dbReference type="OrthoDB" id="68499at2157"/>
<evidence type="ECO:0000256" key="8">
    <source>
        <dbReference type="ARBA" id="ARBA00049466"/>
    </source>
</evidence>
<dbReference type="InterPro" id="IPR013785">
    <property type="entry name" value="Aldolase_TIM"/>
</dbReference>
<evidence type="ECO:0000256" key="1">
    <source>
        <dbReference type="ARBA" id="ARBA00022485"/>
    </source>
</evidence>
<dbReference type="InterPro" id="IPR023993">
    <property type="entry name" value="TYW1_archaea"/>
</dbReference>
<evidence type="ECO:0000256" key="10">
    <source>
        <dbReference type="SAM" id="MobiDB-lite"/>
    </source>
</evidence>
<feature type="binding site" evidence="9">
    <location>
        <position position="91"/>
    </location>
    <ligand>
        <name>[4Fe-4S] cluster</name>
        <dbReference type="ChEBI" id="CHEBI:49883"/>
        <label>2</label>
        <note>4Fe-4S-S-AdoMet</note>
    </ligand>
</feature>
<dbReference type="Pfam" id="PF08608">
    <property type="entry name" value="Wyosine_form"/>
    <property type="match status" value="1"/>
</dbReference>
<feature type="binding site" evidence="9">
    <location>
        <position position="49"/>
    </location>
    <ligand>
        <name>[4Fe-4S] cluster</name>
        <dbReference type="ChEBI" id="CHEBI:49883"/>
        <label>1</label>
    </ligand>
</feature>
<organism evidence="12 13">
    <name type="scientific">Natronorubrum halalkaliphilum</name>
    <dbReference type="NCBI Taxonomy" id="2691917"/>
    <lineage>
        <taxon>Archaea</taxon>
        <taxon>Methanobacteriati</taxon>
        <taxon>Methanobacteriota</taxon>
        <taxon>Stenosarchaea group</taxon>
        <taxon>Halobacteria</taxon>
        <taxon>Halobacteriales</taxon>
        <taxon>Natrialbaceae</taxon>
        <taxon>Natronorubrum</taxon>
    </lineage>
</organism>
<dbReference type="InterPro" id="IPR007197">
    <property type="entry name" value="rSAM"/>
</dbReference>
<dbReference type="CDD" id="cd01335">
    <property type="entry name" value="Radical_SAM"/>
    <property type="match status" value="1"/>
</dbReference>
<dbReference type="GO" id="GO:0102521">
    <property type="term" value="F:tRNA-4-demethylwyosine synthase activity"/>
    <property type="evidence" value="ECO:0007669"/>
    <property type="project" value="UniProtKB-EC"/>
</dbReference>
<reference evidence="12 13" key="1">
    <citation type="submission" date="2020-01" db="EMBL/GenBank/DDBJ databases">
        <title>Natronorubrum sp. JWXQ-INN 674 isolated from Inner Mongolia Autonomous Region of China.</title>
        <authorList>
            <person name="Xue Q."/>
        </authorList>
    </citation>
    <scope>NUCLEOTIDE SEQUENCE [LARGE SCALE GENOMIC DNA]</scope>
    <source>
        <strain evidence="12 13">JWXQ-INN-674</strain>
    </source>
</reference>
<keyword evidence="9" id="KW-0963">Cytoplasm</keyword>
<feature type="binding site" evidence="9">
    <location>
        <position position="75"/>
    </location>
    <ligand>
        <name>[4Fe-4S] cluster</name>
        <dbReference type="ChEBI" id="CHEBI:49883"/>
        <label>1</label>
    </ligand>
</feature>
<evidence type="ECO:0000256" key="3">
    <source>
        <dbReference type="ARBA" id="ARBA00022694"/>
    </source>
</evidence>
<feature type="region of interest" description="Disordered" evidence="10">
    <location>
        <begin position="1"/>
        <end position="42"/>
    </location>
</feature>
<keyword evidence="13" id="KW-1185">Reference proteome</keyword>
<comment type="caution">
    <text evidence="12">The sequence shown here is derived from an EMBL/GenBank/DDBJ whole genome shotgun (WGS) entry which is preliminary data.</text>
</comment>
<evidence type="ECO:0000259" key="11">
    <source>
        <dbReference type="PROSITE" id="PS51918"/>
    </source>
</evidence>
<dbReference type="GO" id="GO:0008033">
    <property type="term" value="P:tRNA processing"/>
    <property type="evidence" value="ECO:0007669"/>
    <property type="project" value="UniProtKB-UniRule"/>
</dbReference>
<dbReference type="Proteomes" id="UP000434101">
    <property type="component" value="Unassembled WGS sequence"/>
</dbReference>
<dbReference type="SFLD" id="SFLDG01071">
    <property type="entry name" value="tRNA_wybutosine-synthesizing"/>
    <property type="match status" value="1"/>
</dbReference>
<evidence type="ECO:0000313" key="12">
    <source>
        <dbReference type="EMBL" id="MXV61206.1"/>
    </source>
</evidence>
<comment type="function">
    <text evidence="9">Component of the wyosine derivatives biosynthesis pathway that catalyzes the condensation of N-methylguanine with 2 carbon atoms from pyruvate to form the tricyclic 4-demethylwyosine (imG-14) on guanosine-37 of tRNA(Phe).</text>
</comment>
<dbReference type="PROSITE" id="PS51918">
    <property type="entry name" value="RADICAL_SAM"/>
    <property type="match status" value="1"/>
</dbReference>
<dbReference type="PANTHER" id="PTHR13930:SF0">
    <property type="entry name" value="S-ADENOSYL-L-METHIONINE-DEPENDENT TRNA 4-DEMETHYLWYOSINE SYNTHASE TYW1-RELATED"/>
    <property type="match status" value="1"/>
</dbReference>
<keyword evidence="6 9" id="KW-0411">Iron-sulfur</keyword>
<dbReference type="EMBL" id="WUYX01000015">
    <property type="protein sequence ID" value="MXV61206.1"/>
    <property type="molecule type" value="Genomic_DNA"/>
</dbReference>
<comment type="similarity">
    <text evidence="9">Belongs to the TYW1 family.</text>
</comment>
<keyword evidence="4 9" id="KW-0479">Metal-binding</keyword>